<dbReference type="KEGG" id="ehx:EMIHUDRAFT_194444"/>
<keyword evidence="2" id="KW-1185">Reference proteome</keyword>
<evidence type="ECO:0008006" key="3">
    <source>
        <dbReference type="Google" id="ProtNLM"/>
    </source>
</evidence>
<accession>A0A0D3L1I9</accession>
<dbReference type="STRING" id="2903.R1G7Q8"/>
<reference evidence="1" key="2">
    <citation type="submission" date="2024-10" db="UniProtKB">
        <authorList>
            <consortium name="EnsemblProtists"/>
        </authorList>
    </citation>
    <scope>IDENTIFICATION</scope>
</reference>
<organism evidence="1 2">
    <name type="scientific">Emiliania huxleyi (strain CCMP1516)</name>
    <dbReference type="NCBI Taxonomy" id="280463"/>
    <lineage>
        <taxon>Eukaryota</taxon>
        <taxon>Haptista</taxon>
        <taxon>Haptophyta</taxon>
        <taxon>Prymnesiophyceae</taxon>
        <taxon>Isochrysidales</taxon>
        <taxon>Noelaerhabdaceae</taxon>
        <taxon>Emiliania</taxon>
    </lineage>
</organism>
<dbReference type="Proteomes" id="UP000013827">
    <property type="component" value="Unassembled WGS sequence"/>
</dbReference>
<sequence length="129" mass="13817">MIALSDFRAETGATRVVPGSHAWPDYALQAAPEDVTQAVIHGSGANTTQCEWRQGLHLSYVAGGLAPEMRGQGVVSAARSMTPTQQQLLGFKCYDDSSHNAVRLWTLDYEDIPTALGWEEATGKAVGKA</sequence>
<evidence type="ECO:0000313" key="2">
    <source>
        <dbReference type="Proteomes" id="UP000013827"/>
    </source>
</evidence>
<dbReference type="SUPFAM" id="SSF51197">
    <property type="entry name" value="Clavaminate synthase-like"/>
    <property type="match status" value="1"/>
</dbReference>
<dbReference type="PaxDb" id="2903-EOD41874"/>
<dbReference type="HOGENOM" id="CLU_089056_0_0_1"/>
<dbReference type="Pfam" id="PF05721">
    <property type="entry name" value="PhyH"/>
    <property type="match status" value="1"/>
</dbReference>
<evidence type="ECO:0000313" key="1">
    <source>
        <dbReference type="EnsemblProtists" id="EOD41874"/>
    </source>
</evidence>
<dbReference type="EnsemblProtists" id="EOD41874">
    <property type="protein sequence ID" value="EOD41874"/>
    <property type="gene ID" value="EMIHUDRAFT_194444"/>
</dbReference>
<dbReference type="RefSeq" id="XP_005794303.1">
    <property type="nucleotide sequence ID" value="XM_005794246.1"/>
</dbReference>
<dbReference type="AlphaFoldDB" id="A0A0D3L1I9"/>
<protein>
    <recommendedName>
        <fullName evidence="3">N-acetyltransferase domain-containing protein</fullName>
    </recommendedName>
</protein>
<proteinExistence type="predicted"/>
<dbReference type="GeneID" id="17287144"/>
<dbReference type="Gene3D" id="2.60.120.620">
    <property type="entry name" value="q2cbj1_9rhob like domain"/>
    <property type="match status" value="1"/>
</dbReference>
<reference evidence="2" key="1">
    <citation type="journal article" date="2013" name="Nature">
        <title>Pan genome of the phytoplankton Emiliania underpins its global distribution.</title>
        <authorList>
            <person name="Read B.A."/>
            <person name="Kegel J."/>
            <person name="Klute M.J."/>
            <person name="Kuo A."/>
            <person name="Lefebvre S.C."/>
            <person name="Maumus F."/>
            <person name="Mayer C."/>
            <person name="Miller J."/>
            <person name="Monier A."/>
            <person name="Salamov A."/>
            <person name="Young J."/>
            <person name="Aguilar M."/>
            <person name="Claverie J.M."/>
            <person name="Frickenhaus S."/>
            <person name="Gonzalez K."/>
            <person name="Herman E.K."/>
            <person name="Lin Y.C."/>
            <person name="Napier J."/>
            <person name="Ogata H."/>
            <person name="Sarno A.F."/>
            <person name="Shmutz J."/>
            <person name="Schroeder D."/>
            <person name="de Vargas C."/>
            <person name="Verret F."/>
            <person name="von Dassow P."/>
            <person name="Valentin K."/>
            <person name="Van de Peer Y."/>
            <person name="Wheeler G."/>
            <person name="Dacks J.B."/>
            <person name="Delwiche C.F."/>
            <person name="Dyhrman S.T."/>
            <person name="Glockner G."/>
            <person name="John U."/>
            <person name="Richards T."/>
            <person name="Worden A.Z."/>
            <person name="Zhang X."/>
            <person name="Grigoriev I.V."/>
            <person name="Allen A.E."/>
            <person name="Bidle K."/>
            <person name="Borodovsky M."/>
            <person name="Bowler C."/>
            <person name="Brownlee C."/>
            <person name="Cock J.M."/>
            <person name="Elias M."/>
            <person name="Gladyshev V.N."/>
            <person name="Groth M."/>
            <person name="Guda C."/>
            <person name="Hadaegh A."/>
            <person name="Iglesias-Rodriguez M.D."/>
            <person name="Jenkins J."/>
            <person name="Jones B.M."/>
            <person name="Lawson T."/>
            <person name="Leese F."/>
            <person name="Lindquist E."/>
            <person name="Lobanov A."/>
            <person name="Lomsadze A."/>
            <person name="Malik S.B."/>
            <person name="Marsh M.E."/>
            <person name="Mackinder L."/>
            <person name="Mock T."/>
            <person name="Mueller-Roeber B."/>
            <person name="Pagarete A."/>
            <person name="Parker M."/>
            <person name="Probert I."/>
            <person name="Quesneville H."/>
            <person name="Raines C."/>
            <person name="Rensing S.A."/>
            <person name="Riano-Pachon D.M."/>
            <person name="Richier S."/>
            <person name="Rokitta S."/>
            <person name="Shiraiwa Y."/>
            <person name="Soanes D.M."/>
            <person name="van der Giezen M."/>
            <person name="Wahlund T.M."/>
            <person name="Williams B."/>
            <person name="Wilson W."/>
            <person name="Wolfe G."/>
            <person name="Wurch L.L."/>
        </authorList>
    </citation>
    <scope>NUCLEOTIDE SEQUENCE</scope>
</reference>
<dbReference type="InterPro" id="IPR008775">
    <property type="entry name" value="Phytyl_CoA_dOase-like"/>
</dbReference>
<name>A0A0D3L1I9_EMIH1</name>